<dbReference type="SUPFAM" id="SSF48498">
    <property type="entry name" value="Tetracyclin repressor-like, C-terminal domain"/>
    <property type="match status" value="1"/>
</dbReference>
<dbReference type="Pfam" id="PF00440">
    <property type="entry name" value="TetR_N"/>
    <property type="match status" value="1"/>
</dbReference>
<keyword evidence="2 4" id="KW-0238">DNA-binding</keyword>
<dbReference type="InterPro" id="IPR036271">
    <property type="entry name" value="Tet_transcr_reg_TetR-rel_C_sf"/>
</dbReference>
<feature type="DNA-binding region" description="H-T-H motif" evidence="4">
    <location>
        <begin position="37"/>
        <end position="56"/>
    </location>
</feature>
<dbReference type="InterPro" id="IPR050109">
    <property type="entry name" value="HTH-type_TetR-like_transc_reg"/>
</dbReference>
<dbReference type="GO" id="GO:0000976">
    <property type="term" value="F:transcription cis-regulatory region binding"/>
    <property type="evidence" value="ECO:0007669"/>
    <property type="project" value="TreeGrafter"/>
</dbReference>
<dbReference type="AlphaFoldDB" id="A0A7W9V1Q4"/>
<gene>
    <name evidence="6" type="ORF">FHS42_005580</name>
</gene>
<evidence type="ECO:0000256" key="4">
    <source>
        <dbReference type="PROSITE-ProRule" id="PRU00335"/>
    </source>
</evidence>
<evidence type="ECO:0000259" key="5">
    <source>
        <dbReference type="PROSITE" id="PS50977"/>
    </source>
</evidence>
<evidence type="ECO:0000256" key="2">
    <source>
        <dbReference type="ARBA" id="ARBA00023125"/>
    </source>
</evidence>
<comment type="caution">
    <text evidence="6">The sequence shown here is derived from an EMBL/GenBank/DDBJ whole genome shotgun (WGS) entry which is preliminary data.</text>
</comment>
<dbReference type="SUPFAM" id="SSF46689">
    <property type="entry name" value="Homeodomain-like"/>
    <property type="match status" value="1"/>
</dbReference>
<feature type="domain" description="HTH tetR-type" evidence="5">
    <location>
        <begin position="14"/>
        <end position="74"/>
    </location>
</feature>
<dbReference type="InterPro" id="IPR009057">
    <property type="entry name" value="Homeodomain-like_sf"/>
</dbReference>
<keyword evidence="3" id="KW-0804">Transcription</keyword>
<proteinExistence type="predicted"/>
<dbReference type="RefSeq" id="WP_184576278.1">
    <property type="nucleotide sequence ID" value="NZ_JACHJL010000016.1"/>
</dbReference>
<dbReference type="InterPro" id="IPR001647">
    <property type="entry name" value="HTH_TetR"/>
</dbReference>
<dbReference type="InterPro" id="IPR004111">
    <property type="entry name" value="Repressor_TetR_C"/>
</dbReference>
<dbReference type="Pfam" id="PF02909">
    <property type="entry name" value="TetR_C_1"/>
    <property type="match status" value="1"/>
</dbReference>
<sequence length="245" mass="25682">MNNPSTPARGRPARLDPVRTVETALDLLDEVGLDALTMRRLADAMDVRAGALYRYFATKQDLLTAMAERMLATLPVPARSTAAGDVAPEHGSAFDQGVTGATSAGADWSSQLAALARGMRTALLARRDGARVFAGTHATGANTLGFADTTIGILREAGFADRDAAQALLAVANFTVGHTLEEQAALGSDGDAPAVPERLREAVAGGTYPHLTATLPVLTDSNLAAHFEFGLHLLIQGLRALRQQD</sequence>
<organism evidence="6 7">
    <name type="scientific">Streptomyces zagrosensis</name>
    <dbReference type="NCBI Taxonomy" id="1042984"/>
    <lineage>
        <taxon>Bacteria</taxon>
        <taxon>Bacillati</taxon>
        <taxon>Actinomycetota</taxon>
        <taxon>Actinomycetes</taxon>
        <taxon>Kitasatosporales</taxon>
        <taxon>Streptomycetaceae</taxon>
        <taxon>Streptomyces</taxon>
    </lineage>
</organism>
<dbReference type="Gene3D" id="1.10.357.10">
    <property type="entry name" value="Tetracycline Repressor, domain 2"/>
    <property type="match status" value="1"/>
</dbReference>
<dbReference type="PRINTS" id="PR00455">
    <property type="entry name" value="HTHTETR"/>
</dbReference>
<dbReference type="GO" id="GO:0003700">
    <property type="term" value="F:DNA-binding transcription factor activity"/>
    <property type="evidence" value="ECO:0007669"/>
    <property type="project" value="TreeGrafter"/>
</dbReference>
<dbReference type="PANTHER" id="PTHR30055:SF151">
    <property type="entry name" value="TRANSCRIPTIONAL REGULATORY PROTEIN"/>
    <property type="match status" value="1"/>
</dbReference>
<evidence type="ECO:0000256" key="3">
    <source>
        <dbReference type="ARBA" id="ARBA00023163"/>
    </source>
</evidence>
<name>A0A7W9V1Q4_9ACTN</name>
<dbReference type="PROSITE" id="PS50977">
    <property type="entry name" value="HTH_TETR_2"/>
    <property type="match status" value="1"/>
</dbReference>
<dbReference type="PANTHER" id="PTHR30055">
    <property type="entry name" value="HTH-TYPE TRANSCRIPTIONAL REGULATOR RUTR"/>
    <property type="match status" value="1"/>
</dbReference>
<accession>A0A7W9V1Q4</accession>
<reference evidence="6 7" key="1">
    <citation type="submission" date="2020-08" db="EMBL/GenBank/DDBJ databases">
        <title>Genomic Encyclopedia of Type Strains, Phase III (KMG-III): the genomes of soil and plant-associated and newly described type strains.</title>
        <authorList>
            <person name="Whitman W."/>
        </authorList>
    </citation>
    <scope>NUCLEOTIDE SEQUENCE [LARGE SCALE GENOMIC DNA]</scope>
    <source>
        <strain evidence="6 7">CECT 8305</strain>
    </source>
</reference>
<evidence type="ECO:0000313" key="7">
    <source>
        <dbReference type="Proteomes" id="UP000588098"/>
    </source>
</evidence>
<keyword evidence="7" id="KW-1185">Reference proteome</keyword>
<dbReference type="GO" id="GO:0045892">
    <property type="term" value="P:negative regulation of DNA-templated transcription"/>
    <property type="evidence" value="ECO:0007669"/>
    <property type="project" value="InterPro"/>
</dbReference>
<evidence type="ECO:0000256" key="1">
    <source>
        <dbReference type="ARBA" id="ARBA00023015"/>
    </source>
</evidence>
<keyword evidence="1" id="KW-0805">Transcription regulation</keyword>
<evidence type="ECO:0000313" key="6">
    <source>
        <dbReference type="EMBL" id="MBB5938491.1"/>
    </source>
</evidence>
<protein>
    <submittedName>
        <fullName evidence="6">TetR/AcrR family tetracycline transcriptional repressor</fullName>
    </submittedName>
</protein>
<dbReference type="Proteomes" id="UP000588098">
    <property type="component" value="Unassembled WGS sequence"/>
</dbReference>
<dbReference type="EMBL" id="JACHJL010000016">
    <property type="protein sequence ID" value="MBB5938491.1"/>
    <property type="molecule type" value="Genomic_DNA"/>
</dbReference>
<dbReference type="Gene3D" id="1.10.10.60">
    <property type="entry name" value="Homeodomain-like"/>
    <property type="match status" value="1"/>
</dbReference>